<dbReference type="RefSeq" id="XP_041561652.1">
    <property type="nucleotide sequence ID" value="XM_041695975.1"/>
</dbReference>
<keyword evidence="3 7" id="KW-0349">Heme</keyword>
<dbReference type="OrthoDB" id="1470350at2759"/>
<reference evidence="9" key="2">
    <citation type="submission" date="2021-02" db="EMBL/GenBank/DDBJ databases">
        <title>Aspergillus puulaauensis MK2 genome sequence.</title>
        <authorList>
            <person name="Futagami T."/>
            <person name="Mori K."/>
            <person name="Kadooka C."/>
            <person name="Tanaka T."/>
        </authorList>
    </citation>
    <scope>NUCLEOTIDE SEQUENCE</scope>
    <source>
        <strain evidence="9">MK2</strain>
    </source>
</reference>
<dbReference type="InterPro" id="IPR050121">
    <property type="entry name" value="Cytochrome_P450_monoxygenase"/>
</dbReference>
<dbReference type="EMBL" id="AP024449">
    <property type="protein sequence ID" value="BCS29466.1"/>
    <property type="molecule type" value="Genomic_DNA"/>
</dbReference>
<keyword evidence="6 7" id="KW-0408">Iron</keyword>
<dbReference type="PRINTS" id="PR00463">
    <property type="entry name" value="EP450I"/>
</dbReference>
<dbReference type="CDD" id="cd11059">
    <property type="entry name" value="CYP_fungal"/>
    <property type="match status" value="1"/>
</dbReference>
<keyword evidence="4 7" id="KW-0479">Metal-binding</keyword>
<dbReference type="Gene3D" id="1.10.630.10">
    <property type="entry name" value="Cytochrome P450"/>
    <property type="match status" value="1"/>
</dbReference>
<proteinExistence type="inferred from homology"/>
<organism evidence="9 10">
    <name type="scientific">Aspergillus puulaauensis</name>
    <dbReference type="NCBI Taxonomy" id="1220207"/>
    <lineage>
        <taxon>Eukaryota</taxon>
        <taxon>Fungi</taxon>
        <taxon>Dikarya</taxon>
        <taxon>Ascomycota</taxon>
        <taxon>Pezizomycotina</taxon>
        <taxon>Eurotiomycetes</taxon>
        <taxon>Eurotiomycetidae</taxon>
        <taxon>Eurotiales</taxon>
        <taxon>Aspergillaceae</taxon>
        <taxon>Aspergillus</taxon>
    </lineage>
</organism>
<dbReference type="GO" id="GO:0020037">
    <property type="term" value="F:heme binding"/>
    <property type="evidence" value="ECO:0007669"/>
    <property type="project" value="InterPro"/>
</dbReference>
<evidence type="ECO:0000313" key="10">
    <source>
        <dbReference type="Proteomes" id="UP000654913"/>
    </source>
</evidence>
<dbReference type="PANTHER" id="PTHR24305">
    <property type="entry name" value="CYTOCHROME P450"/>
    <property type="match status" value="1"/>
</dbReference>
<evidence type="ECO:0000313" key="9">
    <source>
        <dbReference type="EMBL" id="BCS29466.1"/>
    </source>
</evidence>
<dbReference type="KEGG" id="apuu:APUU_71036A"/>
<dbReference type="InterPro" id="IPR036396">
    <property type="entry name" value="Cyt_P450_sf"/>
</dbReference>
<dbReference type="PROSITE" id="PS00086">
    <property type="entry name" value="CYTOCHROME_P450"/>
    <property type="match status" value="1"/>
</dbReference>
<protein>
    <recommendedName>
        <fullName evidence="11">Cytochrome P450</fullName>
    </recommendedName>
</protein>
<dbReference type="GO" id="GO:0016705">
    <property type="term" value="F:oxidoreductase activity, acting on paired donors, with incorporation or reduction of molecular oxygen"/>
    <property type="evidence" value="ECO:0007669"/>
    <property type="project" value="InterPro"/>
</dbReference>
<dbReference type="InterPro" id="IPR002401">
    <property type="entry name" value="Cyt_P450_E_grp-I"/>
</dbReference>
<reference evidence="9" key="1">
    <citation type="submission" date="2021-01" db="EMBL/GenBank/DDBJ databases">
        <authorList>
            <consortium name="Aspergillus puulaauensis MK2 genome sequencing consortium"/>
            <person name="Kazuki M."/>
            <person name="Futagami T."/>
        </authorList>
    </citation>
    <scope>NUCLEOTIDE SEQUENCE</scope>
    <source>
        <strain evidence="9">MK2</strain>
    </source>
</reference>
<evidence type="ECO:0000256" key="2">
    <source>
        <dbReference type="ARBA" id="ARBA00010617"/>
    </source>
</evidence>
<evidence type="ECO:0000256" key="3">
    <source>
        <dbReference type="ARBA" id="ARBA00022617"/>
    </source>
</evidence>
<name>A0A7R7XXH9_9EURO</name>
<evidence type="ECO:0008006" key="11">
    <source>
        <dbReference type="Google" id="ProtNLM"/>
    </source>
</evidence>
<comment type="cofactor">
    <cofactor evidence="1 7">
        <name>heme</name>
        <dbReference type="ChEBI" id="CHEBI:30413"/>
    </cofactor>
</comment>
<keyword evidence="10" id="KW-1185">Reference proteome</keyword>
<dbReference type="PANTHER" id="PTHR24305:SF96">
    <property type="entry name" value="CYTOCHROME P450 MONOOXYGENASE STCB-RELATED"/>
    <property type="match status" value="1"/>
</dbReference>
<evidence type="ECO:0000256" key="8">
    <source>
        <dbReference type="RuleBase" id="RU000461"/>
    </source>
</evidence>
<dbReference type="Pfam" id="PF00067">
    <property type="entry name" value="p450"/>
    <property type="match status" value="1"/>
</dbReference>
<sequence>MAFLLLSLPIALCVVFLFSRWRNDPLASIPGPEIAKWTGLVLKYHWLVGNRMKYVHALHERYGPIVRVSPDEVDVCDLAAVKEIHRIGTPFLKPYAFYRTLTSPDMENLFNTSDVKFHSARRRLFSSSASDAELHKSEALIDARVKLAIEKMRAEMKTALSGAVDVFQWWIFMTTDIIGELCFGDSFRMLEYGRNNQYSHDLTAVAATEAVKVAFPGLISLAGSIPIPIPYVQEAAQAGARLGKYAVESIERYKALLSKSLSSPTAEPMKQTLFTRLFQLQSNNGKPGVEEGEEGSLPDKAILDEAITFIVAGSDTTANTLTYLVWTLSQPANAHLLSNLVTELSSLPEDFTDSDLKPLPHLTNTINETLRLYSGVPSALPRVSNTPTTLATHPIPAGTIVTTQAYTLHRERSIYPNPLEFQPGRWDNPTRAMKDAFMPFGGGARTCLGVHLARMELRLATARFFRAFPGAKVHGDMRAEEMEQVAWFLLAPVGKRCLIRG</sequence>
<accession>A0A7R7XXH9</accession>
<comment type="similarity">
    <text evidence="2 8">Belongs to the cytochrome P450 family.</text>
</comment>
<dbReference type="InterPro" id="IPR017972">
    <property type="entry name" value="Cyt_P450_CS"/>
</dbReference>
<dbReference type="GO" id="GO:0005506">
    <property type="term" value="F:iron ion binding"/>
    <property type="evidence" value="ECO:0007669"/>
    <property type="project" value="InterPro"/>
</dbReference>
<feature type="binding site" description="axial binding residue" evidence="7">
    <location>
        <position position="447"/>
    </location>
    <ligand>
        <name>heme</name>
        <dbReference type="ChEBI" id="CHEBI:30413"/>
    </ligand>
    <ligandPart>
        <name>Fe</name>
        <dbReference type="ChEBI" id="CHEBI:18248"/>
    </ligandPart>
</feature>
<dbReference type="GeneID" id="64979463"/>
<evidence type="ECO:0000256" key="4">
    <source>
        <dbReference type="ARBA" id="ARBA00022723"/>
    </source>
</evidence>
<dbReference type="AlphaFoldDB" id="A0A7R7XXH9"/>
<gene>
    <name evidence="9" type="ORF">APUU_71036A</name>
</gene>
<keyword evidence="8" id="KW-0503">Monooxygenase</keyword>
<dbReference type="GO" id="GO:0004497">
    <property type="term" value="F:monooxygenase activity"/>
    <property type="evidence" value="ECO:0007669"/>
    <property type="project" value="UniProtKB-KW"/>
</dbReference>
<keyword evidence="5 8" id="KW-0560">Oxidoreductase</keyword>
<evidence type="ECO:0000256" key="6">
    <source>
        <dbReference type="ARBA" id="ARBA00023004"/>
    </source>
</evidence>
<dbReference type="InterPro" id="IPR001128">
    <property type="entry name" value="Cyt_P450"/>
</dbReference>
<evidence type="ECO:0000256" key="1">
    <source>
        <dbReference type="ARBA" id="ARBA00001971"/>
    </source>
</evidence>
<evidence type="ECO:0000256" key="5">
    <source>
        <dbReference type="ARBA" id="ARBA00023002"/>
    </source>
</evidence>
<dbReference type="SUPFAM" id="SSF48264">
    <property type="entry name" value="Cytochrome P450"/>
    <property type="match status" value="1"/>
</dbReference>
<evidence type="ECO:0000256" key="7">
    <source>
        <dbReference type="PIRSR" id="PIRSR602401-1"/>
    </source>
</evidence>
<dbReference type="PRINTS" id="PR00385">
    <property type="entry name" value="P450"/>
</dbReference>
<dbReference type="Proteomes" id="UP000654913">
    <property type="component" value="Chromosome 7"/>
</dbReference>